<accession>A0ABS4NJZ3</accession>
<protein>
    <submittedName>
        <fullName evidence="1">Uncharacterized protein</fullName>
    </submittedName>
</protein>
<keyword evidence="2" id="KW-1185">Reference proteome</keyword>
<gene>
    <name evidence="1" type="ORF">J2Z70_000502</name>
</gene>
<dbReference type="RefSeq" id="WP_209868918.1">
    <property type="nucleotide sequence ID" value="NZ_JAGGLV010000001.1"/>
</dbReference>
<reference evidence="1 2" key="1">
    <citation type="submission" date="2021-03" db="EMBL/GenBank/DDBJ databases">
        <title>Genomic Encyclopedia of Type Strains, Phase IV (KMG-IV): sequencing the most valuable type-strain genomes for metagenomic binning, comparative biology and taxonomic classification.</title>
        <authorList>
            <person name="Goeker M."/>
        </authorList>
    </citation>
    <scope>NUCLEOTIDE SEQUENCE [LARGE SCALE GENOMIC DNA]</scope>
    <source>
        <strain evidence="1 2">DSM 101953</strain>
    </source>
</reference>
<organism evidence="1 2">
    <name type="scientific">Paenibacillus silagei</name>
    <dbReference type="NCBI Taxonomy" id="1670801"/>
    <lineage>
        <taxon>Bacteria</taxon>
        <taxon>Bacillati</taxon>
        <taxon>Bacillota</taxon>
        <taxon>Bacilli</taxon>
        <taxon>Bacillales</taxon>
        <taxon>Paenibacillaceae</taxon>
        <taxon>Paenibacillus</taxon>
    </lineage>
</organism>
<sequence length="178" mass="20744">MQLGFTLDTHGTCVGVLRDELIPLEELANTWEFPYDIFVVFRVLPDSYGRRTFRRFDSGDHTLYLDISLSYEVYQRMSKNEQREALGIHLYSYLAEPIAKYTKHAGKTAQAELMERVKCWMLANNWLEGKIHQARLLLSREMGLHEVSRTLKLPLEEIEYILLRMNDDAPAAVHPDNL</sequence>
<name>A0ABS4NJZ3_9BACL</name>
<evidence type="ECO:0000313" key="1">
    <source>
        <dbReference type="EMBL" id="MBP2110363.1"/>
    </source>
</evidence>
<proteinExistence type="predicted"/>
<dbReference type="EMBL" id="JAGGLV010000001">
    <property type="protein sequence ID" value="MBP2110363.1"/>
    <property type="molecule type" value="Genomic_DNA"/>
</dbReference>
<dbReference type="Proteomes" id="UP000773462">
    <property type="component" value="Unassembled WGS sequence"/>
</dbReference>
<evidence type="ECO:0000313" key="2">
    <source>
        <dbReference type="Proteomes" id="UP000773462"/>
    </source>
</evidence>
<comment type="caution">
    <text evidence="1">The sequence shown here is derived from an EMBL/GenBank/DDBJ whole genome shotgun (WGS) entry which is preliminary data.</text>
</comment>